<evidence type="ECO:0000313" key="5">
    <source>
        <dbReference type="EMBL" id="MCI4682080.1"/>
    </source>
</evidence>
<comment type="caution">
    <text evidence="5">The sequence shown here is derived from an EMBL/GenBank/DDBJ whole genome shotgun (WGS) entry which is preliminary data.</text>
</comment>
<protein>
    <submittedName>
        <fullName evidence="5">Metalloregulator ArsR/SmtB family transcription factor</fullName>
    </submittedName>
</protein>
<gene>
    <name evidence="5" type="ORF">K2U94_04760</name>
</gene>
<evidence type="ECO:0000256" key="1">
    <source>
        <dbReference type="ARBA" id="ARBA00023015"/>
    </source>
</evidence>
<feature type="domain" description="HTH arsR-type" evidence="4">
    <location>
        <begin position="24"/>
        <end position="118"/>
    </location>
</feature>
<reference evidence="5" key="1">
    <citation type="journal article" date="2022" name="ISME J.">
        <title>Identification of active gaseous-alkane degraders at natural gas seeps.</title>
        <authorList>
            <person name="Farhan Ul Haque M."/>
            <person name="Hernandez M."/>
            <person name="Crombie A.T."/>
            <person name="Murrell J.C."/>
        </authorList>
    </citation>
    <scope>NUCLEOTIDE SEQUENCE</scope>
    <source>
        <strain evidence="5">PC2</strain>
    </source>
</reference>
<dbReference type="InterPro" id="IPR036390">
    <property type="entry name" value="WH_DNA-bd_sf"/>
</dbReference>
<dbReference type="NCBIfam" id="NF033788">
    <property type="entry name" value="HTH_metalloreg"/>
    <property type="match status" value="1"/>
</dbReference>
<keyword evidence="6" id="KW-1185">Reference proteome</keyword>
<dbReference type="PANTHER" id="PTHR43132:SF2">
    <property type="entry name" value="ARSENICAL RESISTANCE OPERON REPRESSOR ARSR-RELATED"/>
    <property type="match status" value="1"/>
</dbReference>
<dbReference type="PANTHER" id="PTHR43132">
    <property type="entry name" value="ARSENICAL RESISTANCE OPERON REPRESSOR ARSR-RELATED"/>
    <property type="match status" value="1"/>
</dbReference>
<dbReference type="Proteomes" id="UP001139104">
    <property type="component" value="Unassembled WGS sequence"/>
</dbReference>
<keyword evidence="1" id="KW-0805">Transcription regulation</keyword>
<dbReference type="CDD" id="cd00090">
    <property type="entry name" value="HTH_ARSR"/>
    <property type="match status" value="1"/>
</dbReference>
<evidence type="ECO:0000256" key="2">
    <source>
        <dbReference type="ARBA" id="ARBA00023125"/>
    </source>
</evidence>
<dbReference type="PROSITE" id="PS50987">
    <property type="entry name" value="HTH_ARSR_2"/>
    <property type="match status" value="1"/>
</dbReference>
<dbReference type="RefSeq" id="WP_243066114.1">
    <property type="nucleotide sequence ID" value="NZ_JAIVFK010000002.1"/>
</dbReference>
<sequence>MPSALDIHAHADEAPTRGPVDAAALADAADQASDFLKSLANPVRLRILCLLAQGESPVGDIAEKLSARQSLISQHLALLRKDGLVRPRRDGQTIRYALADEKAERLIGVLYESFCPVKR</sequence>
<name>A0ABS9Z3Q9_9HYPH</name>
<dbReference type="EMBL" id="JAIVFP010000001">
    <property type="protein sequence ID" value="MCI4682080.1"/>
    <property type="molecule type" value="Genomic_DNA"/>
</dbReference>
<organism evidence="5 6">
    <name type="scientific">Candidatus Rhodoblastus alkanivorans</name>
    <dbReference type="NCBI Taxonomy" id="2954117"/>
    <lineage>
        <taxon>Bacteria</taxon>
        <taxon>Pseudomonadati</taxon>
        <taxon>Pseudomonadota</taxon>
        <taxon>Alphaproteobacteria</taxon>
        <taxon>Hyphomicrobiales</taxon>
        <taxon>Rhodoblastaceae</taxon>
        <taxon>Rhodoblastus</taxon>
    </lineage>
</organism>
<keyword evidence="3" id="KW-0804">Transcription</keyword>
<dbReference type="InterPro" id="IPR051011">
    <property type="entry name" value="Metal_resp_trans_reg"/>
</dbReference>
<dbReference type="PRINTS" id="PR00778">
    <property type="entry name" value="HTHARSR"/>
</dbReference>
<accession>A0ABS9Z3Q9</accession>
<evidence type="ECO:0000256" key="3">
    <source>
        <dbReference type="ARBA" id="ARBA00023163"/>
    </source>
</evidence>
<dbReference type="InterPro" id="IPR001845">
    <property type="entry name" value="HTH_ArsR_DNA-bd_dom"/>
</dbReference>
<dbReference type="Pfam" id="PF01022">
    <property type="entry name" value="HTH_5"/>
    <property type="match status" value="1"/>
</dbReference>
<evidence type="ECO:0000259" key="4">
    <source>
        <dbReference type="PROSITE" id="PS50987"/>
    </source>
</evidence>
<keyword evidence="2" id="KW-0238">DNA-binding</keyword>
<proteinExistence type="predicted"/>
<dbReference type="InterPro" id="IPR011991">
    <property type="entry name" value="ArsR-like_HTH"/>
</dbReference>
<dbReference type="InterPro" id="IPR036388">
    <property type="entry name" value="WH-like_DNA-bd_sf"/>
</dbReference>
<dbReference type="SMART" id="SM00418">
    <property type="entry name" value="HTH_ARSR"/>
    <property type="match status" value="1"/>
</dbReference>
<evidence type="ECO:0000313" key="6">
    <source>
        <dbReference type="Proteomes" id="UP001139104"/>
    </source>
</evidence>
<dbReference type="Gene3D" id="1.10.10.10">
    <property type="entry name" value="Winged helix-like DNA-binding domain superfamily/Winged helix DNA-binding domain"/>
    <property type="match status" value="1"/>
</dbReference>
<dbReference type="SUPFAM" id="SSF46785">
    <property type="entry name" value="Winged helix' DNA-binding domain"/>
    <property type="match status" value="1"/>
</dbReference>